<dbReference type="AlphaFoldDB" id="A0A7W7G176"/>
<comment type="caution">
    <text evidence="2">The sequence shown here is derived from an EMBL/GenBank/DDBJ whole genome shotgun (WGS) entry which is preliminary data.</text>
</comment>
<accession>A0A7W7G176</accession>
<feature type="transmembrane region" description="Helical" evidence="1">
    <location>
        <begin position="30"/>
        <end position="50"/>
    </location>
</feature>
<name>A0A7W7G176_9ACTN</name>
<dbReference type="RefSeq" id="WP_184951098.1">
    <property type="nucleotide sequence ID" value="NZ_BOMC01000078.1"/>
</dbReference>
<reference evidence="2 3" key="1">
    <citation type="submission" date="2020-08" db="EMBL/GenBank/DDBJ databases">
        <title>Sequencing the genomes of 1000 actinobacteria strains.</title>
        <authorList>
            <person name="Klenk H.-P."/>
        </authorList>
    </citation>
    <scope>NUCLEOTIDE SEQUENCE [LARGE SCALE GENOMIC DNA]</scope>
    <source>
        <strain evidence="2 3">DSM 45518</strain>
    </source>
</reference>
<sequence>MTVTSLVTAVAVGVALGAAGWVVRRGVPFWLPPAAGVGAAVFATTVARIAADLPAGFSLTEFGLQVFLAAAAVAAVVATADRRSHPDRHSPAHKGGLR</sequence>
<dbReference type="Proteomes" id="UP000542742">
    <property type="component" value="Unassembled WGS sequence"/>
</dbReference>
<dbReference type="EMBL" id="JACHMF010000001">
    <property type="protein sequence ID" value="MBB4692377.1"/>
    <property type="molecule type" value="Genomic_DNA"/>
</dbReference>
<keyword evidence="1" id="KW-0812">Transmembrane</keyword>
<feature type="transmembrane region" description="Helical" evidence="1">
    <location>
        <begin position="6"/>
        <end position="23"/>
    </location>
</feature>
<keyword evidence="1" id="KW-0472">Membrane</keyword>
<protein>
    <submittedName>
        <fullName evidence="2">Uncharacterized protein</fullName>
    </submittedName>
</protein>
<evidence type="ECO:0000313" key="3">
    <source>
        <dbReference type="Proteomes" id="UP000542742"/>
    </source>
</evidence>
<feature type="transmembrane region" description="Helical" evidence="1">
    <location>
        <begin position="62"/>
        <end position="80"/>
    </location>
</feature>
<evidence type="ECO:0000313" key="2">
    <source>
        <dbReference type="EMBL" id="MBB4692377.1"/>
    </source>
</evidence>
<organism evidence="2 3">
    <name type="scientific">Paractinoplanes abujensis</name>
    <dbReference type="NCBI Taxonomy" id="882441"/>
    <lineage>
        <taxon>Bacteria</taxon>
        <taxon>Bacillati</taxon>
        <taxon>Actinomycetota</taxon>
        <taxon>Actinomycetes</taxon>
        <taxon>Micromonosporales</taxon>
        <taxon>Micromonosporaceae</taxon>
        <taxon>Paractinoplanes</taxon>
    </lineage>
</organism>
<evidence type="ECO:0000256" key="1">
    <source>
        <dbReference type="SAM" id="Phobius"/>
    </source>
</evidence>
<keyword evidence="3" id="KW-1185">Reference proteome</keyword>
<gene>
    <name evidence="2" type="ORF">BKA14_002525</name>
</gene>
<keyword evidence="1" id="KW-1133">Transmembrane helix</keyword>
<proteinExistence type="predicted"/>